<feature type="transmembrane region" description="Helical" evidence="5">
    <location>
        <begin position="217"/>
        <end position="242"/>
    </location>
</feature>
<dbReference type="Proteomes" id="UP000659344">
    <property type="component" value="Unassembled WGS sequence"/>
</dbReference>
<dbReference type="InterPro" id="IPR050256">
    <property type="entry name" value="Glycosyltransferase_2"/>
</dbReference>
<protein>
    <submittedName>
        <fullName evidence="8">Sugar translocase</fullName>
    </submittedName>
</protein>
<dbReference type="EMBL" id="BMFT01000004">
    <property type="protein sequence ID" value="GGH36997.1"/>
    <property type="molecule type" value="Genomic_DNA"/>
</dbReference>
<gene>
    <name evidence="8" type="ORF">GCM10008013_44210</name>
</gene>
<dbReference type="SUPFAM" id="SSF53448">
    <property type="entry name" value="Nucleotide-diphospho-sugar transferases"/>
    <property type="match status" value="1"/>
</dbReference>
<evidence type="ECO:0000259" key="7">
    <source>
        <dbReference type="Pfam" id="PF04138"/>
    </source>
</evidence>
<dbReference type="InterPro" id="IPR007267">
    <property type="entry name" value="GtrA_DPMS_TM"/>
</dbReference>
<keyword evidence="9" id="KW-1185">Reference proteome</keyword>
<evidence type="ECO:0000256" key="3">
    <source>
        <dbReference type="ARBA" id="ARBA00022989"/>
    </source>
</evidence>
<comment type="subcellular location">
    <subcellularLocation>
        <location evidence="1">Membrane</location>
        <topology evidence="1">Multi-pass membrane protein</topology>
    </subcellularLocation>
</comment>
<dbReference type="Pfam" id="PF00535">
    <property type="entry name" value="Glycos_transf_2"/>
    <property type="match status" value="1"/>
</dbReference>
<sequence>MTISVLIPAYEPDERLLNLISQLRALLNVSIIVVDDGSGDRYHDIFQEVEACGCKVLRHDTNLGKGRALKTGFHYIREAGLEGHVICADSDGQHLPEDIIKIAHSLDHMGHRFVLGSRRFSGKVPLRSRFGNVVTRGIFTLSTGTKIHDTQTGLRGYSVSMLDWLCEIPGERFEYEMNMLLRAHKDGFLITEEYIDTIYLDKNKSSHFHPLVDSFRVYLPILMFSASSILSAILDFALLFLIQSLTNHLFLSVVVARMCSSICNYTMNRKYVFGMSKTSNIHHSLPRYFGLVIVVLLLNYGLLYLYHEGLAIPLFIAKLLTEASVFLFSYWVQRKYVY</sequence>
<evidence type="ECO:0000256" key="1">
    <source>
        <dbReference type="ARBA" id="ARBA00004141"/>
    </source>
</evidence>
<keyword evidence="2 5" id="KW-0812">Transmembrane</keyword>
<organism evidence="8 9">
    <name type="scientific">Paenibacillus segetis</name>
    <dbReference type="NCBI Taxonomy" id="1325360"/>
    <lineage>
        <taxon>Bacteria</taxon>
        <taxon>Bacillati</taxon>
        <taxon>Bacillota</taxon>
        <taxon>Bacilli</taxon>
        <taxon>Bacillales</taxon>
        <taxon>Paenibacillaceae</taxon>
        <taxon>Paenibacillus</taxon>
    </lineage>
</organism>
<evidence type="ECO:0000256" key="4">
    <source>
        <dbReference type="ARBA" id="ARBA00023136"/>
    </source>
</evidence>
<dbReference type="InterPro" id="IPR029044">
    <property type="entry name" value="Nucleotide-diphossugar_trans"/>
</dbReference>
<evidence type="ECO:0000256" key="2">
    <source>
        <dbReference type="ARBA" id="ARBA00022692"/>
    </source>
</evidence>
<evidence type="ECO:0000259" key="6">
    <source>
        <dbReference type="Pfam" id="PF00535"/>
    </source>
</evidence>
<accession>A0ABQ1YU14</accession>
<dbReference type="Gene3D" id="3.90.550.10">
    <property type="entry name" value="Spore Coat Polysaccharide Biosynthesis Protein SpsA, Chain A"/>
    <property type="match status" value="1"/>
</dbReference>
<proteinExistence type="predicted"/>
<evidence type="ECO:0000256" key="5">
    <source>
        <dbReference type="SAM" id="Phobius"/>
    </source>
</evidence>
<evidence type="ECO:0000313" key="8">
    <source>
        <dbReference type="EMBL" id="GGH36997.1"/>
    </source>
</evidence>
<dbReference type="CDD" id="cd04179">
    <property type="entry name" value="DPM_DPG-synthase_like"/>
    <property type="match status" value="1"/>
</dbReference>
<reference evidence="9" key="1">
    <citation type="journal article" date="2019" name="Int. J. Syst. Evol. Microbiol.">
        <title>The Global Catalogue of Microorganisms (GCM) 10K type strain sequencing project: providing services to taxonomists for standard genome sequencing and annotation.</title>
        <authorList>
            <consortium name="The Broad Institute Genomics Platform"/>
            <consortium name="The Broad Institute Genome Sequencing Center for Infectious Disease"/>
            <person name="Wu L."/>
            <person name="Ma J."/>
        </authorList>
    </citation>
    <scope>NUCLEOTIDE SEQUENCE [LARGE SCALE GENOMIC DNA]</scope>
    <source>
        <strain evidence="9">CGMCC 1.12769</strain>
    </source>
</reference>
<dbReference type="PANTHER" id="PTHR48090">
    <property type="entry name" value="UNDECAPRENYL-PHOSPHATE 4-DEOXY-4-FORMAMIDO-L-ARABINOSE TRANSFERASE-RELATED"/>
    <property type="match status" value="1"/>
</dbReference>
<feature type="transmembrane region" description="Helical" evidence="5">
    <location>
        <begin position="288"/>
        <end position="306"/>
    </location>
</feature>
<dbReference type="Pfam" id="PF04138">
    <property type="entry name" value="GtrA_DPMS_TM"/>
    <property type="match status" value="1"/>
</dbReference>
<keyword evidence="3 5" id="KW-1133">Transmembrane helix</keyword>
<keyword evidence="4 5" id="KW-0472">Membrane</keyword>
<dbReference type="RefSeq" id="WP_229753660.1">
    <property type="nucleotide sequence ID" value="NZ_BMFT01000004.1"/>
</dbReference>
<dbReference type="InterPro" id="IPR001173">
    <property type="entry name" value="Glyco_trans_2-like"/>
</dbReference>
<feature type="domain" description="GtrA/DPMS transmembrane" evidence="7">
    <location>
        <begin position="224"/>
        <end position="337"/>
    </location>
</feature>
<feature type="transmembrane region" description="Helical" evidence="5">
    <location>
        <begin position="312"/>
        <end position="332"/>
    </location>
</feature>
<name>A0ABQ1YU14_9BACL</name>
<comment type="caution">
    <text evidence="8">The sequence shown here is derived from an EMBL/GenBank/DDBJ whole genome shotgun (WGS) entry which is preliminary data.</text>
</comment>
<evidence type="ECO:0000313" key="9">
    <source>
        <dbReference type="Proteomes" id="UP000659344"/>
    </source>
</evidence>
<feature type="domain" description="Glycosyltransferase 2-like" evidence="6">
    <location>
        <begin position="4"/>
        <end position="162"/>
    </location>
</feature>